<feature type="chain" id="PRO_5008787657" description="Ig-like domain-containing protein" evidence="5">
    <location>
        <begin position="20"/>
        <end position="532"/>
    </location>
</feature>
<feature type="domain" description="Ig-like" evidence="6">
    <location>
        <begin position="227"/>
        <end position="314"/>
    </location>
</feature>
<name>R7U4K0_CAPTE</name>
<sequence length="532" mass="57846">MESVLLRLLLLSLLSSTIAEIRLPPSISPSEKTEIWFVSDSAFDLQCDVLGIPPPSVSWYFNGQLLSDATKTSLRLSVRSGGSLHCESAASANEGSYVCRASNDYGTAQGEEYTLRRASFGSKGPPPVHMKTLTLAVGQTTSIPCDGVTGMVPVSSFQWELVGDRQILTTDRIKIDPKGRLRFANLITSDSGVYSCKFHNNVLDASRGGFDVNLTVTEEGSVADVAPSVVESSDRTPEVFVGDSTKLFCIIRGLPTPQIQWFRGNDILIDGTKFELRDHNSTLVIHDVTKSDAGSYQCAGENTVHRVVRHFTLTVTDKLRFIGNHPRDLNITEGDSISFACIPFGNRSAVDVELRINMESTSKTTLNLTNAQKVKDLMVVQCIANSSHGDAFQQGYINVLKKTTINDLIVDRHLASTGELTLRCEAQSDEATIITYTWLRDGSSIPSGVAFQHNGSSLRLKSATKDAESYLGLYTCVASNTYSEDSANITVALIEGMEQAKSQVHDGSLMVIAVLGCALVIFVVVMLIKAKR</sequence>
<dbReference type="GO" id="GO:0007156">
    <property type="term" value="P:homophilic cell adhesion via plasma membrane adhesion molecules"/>
    <property type="evidence" value="ECO:0007669"/>
    <property type="project" value="TreeGrafter"/>
</dbReference>
<keyword evidence="4" id="KW-1133">Transmembrane helix</keyword>
<dbReference type="Proteomes" id="UP000014760">
    <property type="component" value="Unassembled WGS sequence"/>
</dbReference>
<dbReference type="GO" id="GO:0005886">
    <property type="term" value="C:plasma membrane"/>
    <property type="evidence" value="ECO:0007669"/>
    <property type="project" value="TreeGrafter"/>
</dbReference>
<keyword evidence="9" id="KW-1185">Reference proteome</keyword>
<dbReference type="AlphaFoldDB" id="R7U4K0"/>
<evidence type="ECO:0000256" key="4">
    <source>
        <dbReference type="SAM" id="Phobius"/>
    </source>
</evidence>
<dbReference type="OMA" id="CELENIY"/>
<gene>
    <name evidence="7" type="ORF">CAPTEDRAFT_192553</name>
</gene>
<keyword evidence="1 5" id="KW-0732">Signal</keyword>
<dbReference type="HOGENOM" id="CLU_512151_0_0_1"/>
<dbReference type="InterPro" id="IPR003598">
    <property type="entry name" value="Ig_sub2"/>
</dbReference>
<dbReference type="PROSITE" id="PS50835">
    <property type="entry name" value="IG_LIKE"/>
    <property type="match status" value="4"/>
</dbReference>
<dbReference type="InterPro" id="IPR013098">
    <property type="entry name" value="Ig_I-set"/>
</dbReference>
<evidence type="ECO:0000256" key="5">
    <source>
        <dbReference type="SAM" id="SignalP"/>
    </source>
</evidence>
<dbReference type="PANTHER" id="PTHR45080">
    <property type="entry name" value="CONTACTIN 5"/>
    <property type="match status" value="1"/>
</dbReference>
<feature type="domain" description="Ig-like" evidence="6">
    <location>
        <begin position="420"/>
        <end position="490"/>
    </location>
</feature>
<dbReference type="OrthoDB" id="6150053at2759"/>
<dbReference type="EnsemblMetazoa" id="CapteT192553">
    <property type="protein sequence ID" value="CapteP192553"/>
    <property type="gene ID" value="CapteG192553"/>
</dbReference>
<dbReference type="InterPro" id="IPR050958">
    <property type="entry name" value="Cell_Adh-Cytoskel_Orgn"/>
</dbReference>
<dbReference type="Gene3D" id="2.60.40.10">
    <property type="entry name" value="Immunoglobulins"/>
    <property type="match status" value="4"/>
</dbReference>
<evidence type="ECO:0000313" key="7">
    <source>
        <dbReference type="EMBL" id="ELU00884.1"/>
    </source>
</evidence>
<evidence type="ECO:0000259" key="6">
    <source>
        <dbReference type="PROSITE" id="PS50835"/>
    </source>
</evidence>
<accession>R7U4K0</accession>
<dbReference type="STRING" id="283909.R7U4K0"/>
<dbReference type="CDD" id="cd00096">
    <property type="entry name" value="Ig"/>
    <property type="match status" value="2"/>
</dbReference>
<dbReference type="InterPro" id="IPR036179">
    <property type="entry name" value="Ig-like_dom_sf"/>
</dbReference>
<dbReference type="SUPFAM" id="SSF48726">
    <property type="entry name" value="Immunoglobulin"/>
    <property type="match status" value="4"/>
</dbReference>
<dbReference type="EMBL" id="AMQN01009528">
    <property type="status" value="NOT_ANNOTATED_CDS"/>
    <property type="molecule type" value="Genomic_DNA"/>
</dbReference>
<reference evidence="9" key="1">
    <citation type="submission" date="2012-12" db="EMBL/GenBank/DDBJ databases">
        <authorList>
            <person name="Hellsten U."/>
            <person name="Grimwood J."/>
            <person name="Chapman J.A."/>
            <person name="Shapiro H."/>
            <person name="Aerts A."/>
            <person name="Otillar R.P."/>
            <person name="Terry A.Y."/>
            <person name="Boore J.L."/>
            <person name="Simakov O."/>
            <person name="Marletaz F."/>
            <person name="Cho S.-J."/>
            <person name="Edsinger-Gonzales E."/>
            <person name="Havlak P."/>
            <person name="Kuo D.-H."/>
            <person name="Larsson T."/>
            <person name="Lv J."/>
            <person name="Arendt D."/>
            <person name="Savage R."/>
            <person name="Osoegawa K."/>
            <person name="de Jong P."/>
            <person name="Lindberg D.R."/>
            <person name="Seaver E.C."/>
            <person name="Weisblat D.A."/>
            <person name="Putnam N.H."/>
            <person name="Grigoriev I.V."/>
            <person name="Rokhsar D.S."/>
        </authorList>
    </citation>
    <scope>NUCLEOTIDE SEQUENCE</scope>
    <source>
        <strain evidence="9">I ESC-2004</strain>
    </source>
</reference>
<dbReference type="GO" id="GO:0008046">
    <property type="term" value="F:axon guidance receptor activity"/>
    <property type="evidence" value="ECO:0007669"/>
    <property type="project" value="TreeGrafter"/>
</dbReference>
<keyword evidence="4" id="KW-0812">Transmembrane</keyword>
<dbReference type="Pfam" id="PF13927">
    <property type="entry name" value="Ig_3"/>
    <property type="match status" value="2"/>
</dbReference>
<dbReference type="InterPro" id="IPR007110">
    <property type="entry name" value="Ig-like_dom"/>
</dbReference>
<evidence type="ECO:0000256" key="1">
    <source>
        <dbReference type="ARBA" id="ARBA00022729"/>
    </source>
</evidence>
<evidence type="ECO:0000256" key="3">
    <source>
        <dbReference type="ARBA" id="ARBA00023319"/>
    </source>
</evidence>
<dbReference type="EMBL" id="KB305619">
    <property type="protein sequence ID" value="ELU00884.1"/>
    <property type="molecule type" value="Genomic_DNA"/>
</dbReference>
<proteinExistence type="predicted"/>
<dbReference type="SMART" id="SM00408">
    <property type="entry name" value="IGc2"/>
    <property type="match status" value="4"/>
</dbReference>
<protein>
    <recommendedName>
        <fullName evidence="6">Ig-like domain-containing protein</fullName>
    </recommendedName>
</protein>
<dbReference type="GO" id="GO:0030424">
    <property type="term" value="C:axon"/>
    <property type="evidence" value="ECO:0007669"/>
    <property type="project" value="TreeGrafter"/>
</dbReference>
<dbReference type="FunFam" id="2.60.40.10:FF:000032">
    <property type="entry name" value="palladin isoform X1"/>
    <property type="match status" value="1"/>
</dbReference>
<feature type="signal peptide" evidence="5">
    <location>
        <begin position="1"/>
        <end position="19"/>
    </location>
</feature>
<dbReference type="InterPro" id="IPR013783">
    <property type="entry name" value="Ig-like_fold"/>
</dbReference>
<dbReference type="InterPro" id="IPR003599">
    <property type="entry name" value="Ig_sub"/>
</dbReference>
<keyword evidence="4" id="KW-0472">Membrane</keyword>
<feature type="transmembrane region" description="Helical" evidence="4">
    <location>
        <begin position="507"/>
        <end position="528"/>
    </location>
</feature>
<dbReference type="PANTHER" id="PTHR45080:SF8">
    <property type="entry name" value="IG-LIKE DOMAIN-CONTAINING PROTEIN"/>
    <property type="match status" value="1"/>
</dbReference>
<dbReference type="GO" id="GO:0043025">
    <property type="term" value="C:neuronal cell body"/>
    <property type="evidence" value="ECO:0007669"/>
    <property type="project" value="TreeGrafter"/>
</dbReference>
<feature type="domain" description="Ig-like" evidence="6">
    <location>
        <begin position="126"/>
        <end position="217"/>
    </location>
</feature>
<evidence type="ECO:0000256" key="2">
    <source>
        <dbReference type="ARBA" id="ARBA00023157"/>
    </source>
</evidence>
<reference evidence="7 9" key="2">
    <citation type="journal article" date="2013" name="Nature">
        <title>Insights into bilaterian evolution from three spiralian genomes.</title>
        <authorList>
            <person name="Simakov O."/>
            <person name="Marletaz F."/>
            <person name="Cho S.J."/>
            <person name="Edsinger-Gonzales E."/>
            <person name="Havlak P."/>
            <person name="Hellsten U."/>
            <person name="Kuo D.H."/>
            <person name="Larsson T."/>
            <person name="Lv J."/>
            <person name="Arendt D."/>
            <person name="Savage R."/>
            <person name="Osoegawa K."/>
            <person name="de Jong P."/>
            <person name="Grimwood J."/>
            <person name="Chapman J.A."/>
            <person name="Shapiro H."/>
            <person name="Aerts A."/>
            <person name="Otillar R.P."/>
            <person name="Terry A.Y."/>
            <person name="Boore J.L."/>
            <person name="Grigoriev I.V."/>
            <person name="Lindberg D.R."/>
            <person name="Seaver E.C."/>
            <person name="Weisblat D.A."/>
            <person name="Putnam N.H."/>
            <person name="Rokhsar D.S."/>
        </authorList>
    </citation>
    <scope>NUCLEOTIDE SEQUENCE</scope>
    <source>
        <strain evidence="7 9">I ESC-2004</strain>
    </source>
</reference>
<organism evidence="7">
    <name type="scientific">Capitella teleta</name>
    <name type="common">Polychaete worm</name>
    <dbReference type="NCBI Taxonomy" id="283909"/>
    <lineage>
        <taxon>Eukaryota</taxon>
        <taxon>Metazoa</taxon>
        <taxon>Spiralia</taxon>
        <taxon>Lophotrochozoa</taxon>
        <taxon>Annelida</taxon>
        <taxon>Polychaeta</taxon>
        <taxon>Sedentaria</taxon>
        <taxon>Scolecida</taxon>
        <taxon>Capitellidae</taxon>
        <taxon>Capitella</taxon>
    </lineage>
</organism>
<feature type="domain" description="Ig-like" evidence="6">
    <location>
        <begin position="25"/>
        <end position="116"/>
    </location>
</feature>
<evidence type="ECO:0000313" key="8">
    <source>
        <dbReference type="EnsemblMetazoa" id="CapteP192553"/>
    </source>
</evidence>
<dbReference type="GO" id="GO:0050808">
    <property type="term" value="P:synapse organization"/>
    <property type="evidence" value="ECO:0007669"/>
    <property type="project" value="TreeGrafter"/>
</dbReference>
<reference evidence="8" key="3">
    <citation type="submission" date="2015-06" db="UniProtKB">
        <authorList>
            <consortium name="EnsemblMetazoa"/>
        </authorList>
    </citation>
    <scope>IDENTIFICATION</scope>
</reference>
<keyword evidence="2" id="KW-1015">Disulfide bond</keyword>
<keyword evidence="3" id="KW-0393">Immunoglobulin domain</keyword>
<evidence type="ECO:0000313" key="9">
    <source>
        <dbReference type="Proteomes" id="UP000014760"/>
    </source>
</evidence>
<dbReference type="Pfam" id="PF07679">
    <property type="entry name" value="I-set"/>
    <property type="match status" value="2"/>
</dbReference>
<dbReference type="SMART" id="SM00409">
    <property type="entry name" value="IG"/>
    <property type="match status" value="5"/>
</dbReference>